<protein>
    <submittedName>
        <fullName evidence="1">Uncharacterized protein</fullName>
    </submittedName>
</protein>
<dbReference type="Proteomes" id="UP000007590">
    <property type="component" value="Chromosome"/>
</dbReference>
<dbReference type="KEGG" id="scn:Solca_2209"/>
<organism evidence="1 2">
    <name type="scientific">Solitalea canadensis (strain ATCC 29591 / DSM 3403 / JCM 21819 / LMG 8368 / NBRC 15130 / NCIMB 12057 / USAM 9D)</name>
    <name type="common">Flexibacter canadensis</name>
    <dbReference type="NCBI Taxonomy" id="929556"/>
    <lineage>
        <taxon>Bacteria</taxon>
        <taxon>Pseudomonadati</taxon>
        <taxon>Bacteroidota</taxon>
        <taxon>Sphingobacteriia</taxon>
        <taxon>Sphingobacteriales</taxon>
        <taxon>Sphingobacteriaceae</taxon>
        <taxon>Solitalea</taxon>
    </lineage>
</organism>
<evidence type="ECO:0000313" key="1">
    <source>
        <dbReference type="EMBL" id="AFD07254.1"/>
    </source>
</evidence>
<proteinExistence type="predicted"/>
<keyword evidence="2" id="KW-1185">Reference proteome</keyword>
<accession>H8KR48</accession>
<dbReference type="EMBL" id="CP003349">
    <property type="protein sequence ID" value="AFD07254.1"/>
    <property type="molecule type" value="Genomic_DNA"/>
</dbReference>
<evidence type="ECO:0000313" key="2">
    <source>
        <dbReference type="Proteomes" id="UP000007590"/>
    </source>
</evidence>
<dbReference type="AlphaFoldDB" id="H8KR48"/>
<dbReference type="HOGENOM" id="CLU_203307_1_0_10"/>
<name>H8KR48_SOLCM</name>
<dbReference type="STRING" id="929556.Solca_2209"/>
<dbReference type="eggNOG" id="ENOG5033P93">
    <property type="taxonomic scope" value="Bacteria"/>
</dbReference>
<sequence length="54" mass="5952">MGNTTAKNITPELAVQILKKYGTEITIEEAKLVLHILNKLANLAINQISIYENG</sequence>
<reference evidence="1" key="1">
    <citation type="submission" date="2012-02" db="EMBL/GenBank/DDBJ databases">
        <title>The complete genome of Solitalea canadensis DSM 3403.</title>
        <authorList>
            <consortium name="US DOE Joint Genome Institute (JGI-PGF)"/>
            <person name="Lucas S."/>
            <person name="Copeland A."/>
            <person name="Lapidus A."/>
            <person name="Glavina del Rio T."/>
            <person name="Dalin E."/>
            <person name="Tice H."/>
            <person name="Bruce D."/>
            <person name="Goodwin L."/>
            <person name="Pitluck S."/>
            <person name="Peters L."/>
            <person name="Ovchinnikova G."/>
            <person name="Lu M."/>
            <person name="Kyrpides N."/>
            <person name="Mavromatis K."/>
            <person name="Ivanova N."/>
            <person name="Brettin T."/>
            <person name="Detter J.C."/>
            <person name="Han C."/>
            <person name="Larimer F."/>
            <person name="Land M."/>
            <person name="Hauser L."/>
            <person name="Markowitz V."/>
            <person name="Cheng J.-F."/>
            <person name="Hugenholtz P."/>
            <person name="Woyke T."/>
            <person name="Wu D."/>
            <person name="Spring S."/>
            <person name="Schroeder M."/>
            <person name="Kopitz M."/>
            <person name="Brambilla E."/>
            <person name="Klenk H.-P."/>
            <person name="Eisen J.A."/>
        </authorList>
    </citation>
    <scope>NUCLEOTIDE SEQUENCE</scope>
    <source>
        <strain evidence="1">DSM 3403</strain>
    </source>
</reference>
<gene>
    <name evidence="1" type="ordered locus">Solca_2209</name>
</gene>
<dbReference type="RefSeq" id="WP_014680481.1">
    <property type="nucleotide sequence ID" value="NC_017770.1"/>
</dbReference>